<feature type="region of interest" description="Disordered" evidence="1">
    <location>
        <begin position="52"/>
        <end position="72"/>
    </location>
</feature>
<dbReference type="Proteomes" id="UP001196413">
    <property type="component" value="Unassembled WGS sequence"/>
</dbReference>
<proteinExistence type="predicted"/>
<evidence type="ECO:0000313" key="3">
    <source>
        <dbReference type="Proteomes" id="UP001196413"/>
    </source>
</evidence>
<evidence type="ECO:0000313" key="2">
    <source>
        <dbReference type="EMBL" id="KAJ1355812.1"/>
    </source>
</evidence>
<organism evidence="2 3">
    <name type="scientific">Parelaphostrongylus tenuis</name>
    <name type="common">Meningeal worm</name>
    <dbReference type="NCBI Taxonomy" id="148309"/>
    <lineage>
        <taxon>Eukaryota</taxon>
        <taxon>Metazoa</taxon>
        <taxon>Ecdysozoa</taxon>
        <taxon>Nematoda</taxon>
        <taxon>Chromadorea</taxon>
        <taxon>Rhabditida</taxon>
        <taxon>Rhabditina</taxon>
        <taxon>Rhabditomorpha</taxon>
        <taxon>Strongyloidea</taxon>
        <taxon>Metastrongylidae</taxon>
        <taxon>Parelaphostrongylus</taxon>
    </lineage>
</organism>
<dbReference type="EMBL" id="JAHQIW010002610">
    <property type="protein sequence ID" value="KAJ1355812.1"/>
    <property type="molecule type" value="Genomic_DNA"/>
</dbReference>
<reference evidence="2" key="1">
    <citation type="submission" date="2021-06" db="EMBL/GenBank/DDBJ databases">
        <title>Parelaphostrongylus tenuis whole genome reference sequence.</title>
        <authorList>
            <person name="Garwood T.J."/>
            <person name="Larsen P.A."/>
            <person name="Fountain-Jones N.M."/>
            <person name="Garbe J.R."/>
            <person name="Macchietto M.G."/>
            <person name="Kania S.A."/>
            <person name="Gerhold R.W."/>
            <person name="Richards J.E."/>
            <person name="Wolf T.M."/>
        </authorList>
    </citation>
    <scope>NUCLEOTIDE SEQUENCE</scope>
    <source>
        <strain evidence="2">MNPRO001-30</strain>
        <tissue evidence="2">Meninges</tissue>
    </source>
</reference>
<comment type="caution">
    <text evidence="2">The sequence shown here is derived from an EMBL/GenBank/DDBJ whole genome shotgun (WGS) entry which is preliminary data.</text>
</comment>
<sequence length="72" mass="7773">MKPLVCSLPYLSSSPIFSSKNDKAAFCLNTKLFMDSCATKVGSVALNASIRASTRSTQESKSKVSTPKKNNR</sequence>
<protein>
    <submittedName>
        <fullName evidence="2">Uncharacterized protein</fullName>
    </submittedName>
</protein>
<gene>
    <name evidence="2" type="ORF">KIN20_013362</name>
</gene>
<name>A0AAD5QMI9_PARTN</name>
<accession>A0AAD5QMI9</accession>
<dbReference type="AlphaFoldDB" id="A0AAD5QMI9"/>
<evidence type="ECO:0000256" key="1">
    <source>
        <dbReference type="SAM" id="MobiDB-lite"/>
    </source>
</evidence>
<keyword evidence="3" id="KW-1185">Reference proteome</keyword>